<proteinExistence type="predicted"/>
<gene>
    <name evidence="1" type="ORF">Aph01nite_28550</name>
</gene>
<accession>A0A919UQG8</accession>
<comment type="caution">
    <text evidence="1">The sequence shown here is derived from an EMBL/GenBank/DDBJ whole genome shotgun (WGS) entry which is preliminary data.</text>
</comment>
<dbReference type="AlphaFoldDB" id="A0A919UQG8"/>
<dbReference type="EMBL" id="BOOA01000019">
    <property type="protein sequence ID" value="GIH24545.1"/>
    <property type="molecule type" value="Genomic_DNA"/>
</dbReference>
<sequence>MEAEPEGPPFDRLPEAAEGLAVTGARGREQHGVVRTLGTTGTTGTTAGATVELSAGQWSRHAQHVLPDQERPGAEGQYREICDDQTTLAAETT</sequence>
<reference evidence="1" key="1">
    <citation type="submission" date="2021-01" db="EMBL/GenBank/DDBJ databases">
        <title>Whole genome shotgun sequence of Acrocarpospora phusangensis NBRC 108782.</title>
        <authorList>
            <person name="Komaki H."/>
            <person name="Tamura T."/>
        </authorList>
    </citation>
    <scope>NUCLEOTIDE SEQUENCE</scope>
    <source>
        <strain evidence="1">NBRC 108782</strain>
    </source>
</reference>
<protein>
    <submittedName>
        <fullName evidence="1">Uncharacterized protein</fullName>
    </submittedName>
</protein>
<keyword evidence="2" id="KW-1185">Reference proteome</keyword>
<organism evidence="1 2">
    <name type="scientific">Acrocarpospora phusangensis</name>
    <dbReference type="NCBI Taxonomy" id="1070424"/>
    <lineage>
        <taxon>Bacteria</taxon>
        <taxon>Bacillati</taxon>
        <taxon>Actinomycetota</taxon>
        <taxon>Actinomycetes</taxon>
        <taxon>Streptosporangiales</taxon>
        <taxon>Streptosporangiaceae</taxon>
        <taxon>Acrocarpospora</taxon>
    </lineage>
</organism>
<name>A0A919UQG8_9ACTN</name>
<evidence type="ECO:0000313" key="1">
    <source>
        <dbReference type="EMBL" id="GIH24545.1"/>
    </source>
</evidence>
<dbReference type="Proteomes" id="UP000640052">
    <property type="component" value="Unassembled WGS sequence"/>
</dbReference>
<evidence type="ECO:0000313" key="2">
    <source>
        <dbReference type="Proteomes" id="UP000640052"/>
    </source>
</evidence>